<organism evidence="1 2">
    <name type="scientific">Gemmiger formicilis</name>
    <dbReference type="NCBI Taxonomy" id="745368"/>
    <lineage>
        <taxon>Bacteria</taxon>
        <taxon>Bacillati</taxon>
        <taxon>Bacillota</taxon>
        <taxon>Clostridia</taxon>
        <taxon>Eubacteriales</taxon>
        <taxon>Gemmiger</taxon>
    </lineage>
</organism>
<dbReference type="GeneID" id="93337943"/>
<reference evidence="1 2" key="1">
    <citation type="submission" date="2017-02" db="EMBL/GenBank/DDBJ databases">
        <authorList>
            <person name="Peterson S.W."/>
        </authorList>
    </citation>
    <scope>NUCLEOTIDE SEQUENCE [LARGE SCALE GENOMIC DNA]</scope>
    <source>
        <strain evidence="1 2">ATCC 27749</strain>
    </source>
</reference>
<dbReference type="Proteomes" id="UP000190286">
    <property type="component" value="Unassembled WGS sequence"/>
</dbReference>
<proteinExistence type="predicted"/>
<evidence type="ECO:0000313" key="1">
    <source>
        <dbReference type="EMBL" id="SKA84940.1"/>
    </source>
</evidence>
<dbReference type="AlphaFoldDB" id="A0A1T4X5K3"/>
<gene>
    <name evidence="1" type="ORF">SAMN02745178_01480</name>
</gene>
<dbReference type="STRING" id="745368.SAMN02745178_01480"/>
<dbReference type="OrthoDB" id="1850254at2"/>
<protein>
    <submittedName>
        <fullName evidence="1">Uncharacterized protein</fullName>
    </submittedName>
</protein>
<keyword evidence="2" id="KW-1185">Reference proteome</keyword>
<dbReference type="RefSeq" id="WP_078784412.1">
    <property type="nucleotide sequence ID" value="NZ_CABIYV010000001.1"/>
</dbReference>
<accession>A0A1T4X5K3</accession>
<dbReference type="EMBL" id="FUYF01000006">
    <property type="protein sequence ID" value="SKA84940.1"/>
    <property type="molecule type" value="Genomic_DNA"/>
</dbReference>
<sequence length="123" mass="14139">MPDYTFYVEDYLGEDIPEKEFPRFIRRAGDELRRMREMYAVAPRQGLDPELAESMALCAVADAMYEFAQEDEARGIAKVSVGSVSETYTAPPELCSRTLADRAAHFRHEAGYYLRIGRWLPHE</sequence>
<evidence type="ECO:0000313" key="2">
    <source>
        <dbReference type="Proteomes" id="UP000190286"/>
    </source>
</evidence>
<name>A0A1T4X5K3_9FIRM</name>